<evidence type="ECO:0000313" key="3">
    <source>
        <dbReference type="Proteomes" id="UP000636949"/>
    </source>
</evidence>
<name>A0A8J2Z6N7_9GAMM</name>
<keyword evidence="3" id="KW-1185">Reference proteome</keyword>
<reference evidence="2" key="2">
    <citation type="submission" date="2020-09" db="EMBL/GenBank/DDBJ databases">
        <authorList>
            <person name="Sun Q."/>
            <person name="Zhou Y."/>
        </authorList>
    </citation>
    <scope>NUCLEOTIDE SEQUENCE</scope>
    <source>
        <strain evidence="2">CGMCC 1.15758</strain>
    </source>
</reference>
<dbReference type="PANTHER" id="PTHR35850">
    <property type="entry name" value="CYTOPLASMIC PROTEIN-RELATED"/>
    <property type="match status" value="1"/>
</dbReference>
<sequence>MSYKQKIPSSRVNITYDIVSVGNVKKKKELPLKILIMGDFSLGESKEMKKSYYDRTVLNGKGGVNAVLSKLDISKTISVNNRITPHQSEKLDIDLQLKNINAFSPLSLANQIPALKKLLRLKEIVANFETTFDNNRAFQEKIREMLASAENKEMIKKSLVNIEEYNALLNASKYVPKALEDASNSADTTALIEGEGSAENIEEQPKDKE</sequence>
<gene>
    <name evidence="2" type="ORF">GCM10010995_25700</name>
</gene>
<dbReference type="InterPro" id="IPR008312">
    <property type="entry name" value="T6SS_TssB1"/>
</dbReference>
<proteinExistence type="predicted"/>
<dbReference type="RefSeq" id="WP_117003896.1">
    <property type="nucleotide sequence ID" value="NZ_BMJS01000048.1"/>
</dbReference>
<comment type="caution">
    <text evidence="2">The sequence shown here is derived from an EMBL/GenBank/DDBJ whole genome shotgun (WGS) entry which is preliminary data.</text>
</comment>
<accession>A0A8J2Z6N7</accession>
<protein>
    <submittedName>
        <fullName evidence="2">Type VI secretion system-associated protein</fullName>
    </submittedName>
</protein>
<dbReference type="AlphaFoldDB" id="A0A8J2Z6N7"/>
<dbReference type="NCBIfam" id="TIGR03358">
    <property type="entry name" value="VI_chp_5"/>
    <property type="match status" value="1"/>
</dbReference>
<feature type="region of interest" description="Disordered" evidence="1">
    <location>
        <begin position="182"/>
        <end position="209"/>
    </location>
</feature>
<reference evidence="2" key="1">
    <citation type="journal article" date="2014" name="Int. J. Syst. Evol. Microbiol.">
        <title>Complete genome sequence of Corynebacterium casei LMG S-19264T (=DSM 44701T), isolated from a smear-ripened cheese.</title>
        <authorList>
            <consortium name="US DOE Joint Genome Institute (JGI-PGF)"/>
            <person name="Walter F."/>
            <person name="Albersmeier A."/>
            <person name="Kalinowski J."/>
            <person name="Ruckert C."/>
        </authorList>
    </citation>
    <scope>NUCLEOTIDE SEQUENCE</scope>
    <source>
        <strain evidence="2">CGMCC 1.15758</strain>
    </source>
</reference>
<organism evidence="2 3">
    <name type="scientific">Cysteiniphilum litorale</name>
    <dbReference type="NCBI Taxonomy" id="2056700"/>
    <lineage>
        <taxon>Bacteria</taxon>
        <taxon>Pseudomonadati</taxon>
        <taxon>Pseudomonadota</taxon>
        <taxon>Gammaproteobacteria</taxon>
        <taxon>Thiotrichales</taxon>
        <taxon>Fastidiosibacteraceae</taxon>
        <taxon>Cysteiniphilum</taxon>
    </lineage>
</organism>
<dbReference type="Pfam" id="PF05591">
    <property type="entry name" value="T6SS_VipA"/>
    <property type="match status" value="1"/>
</dbReference>
<dbReference type="Proteomes" id="UP000636949">
    <property type="component" value="Unassembled WGS sequence"/>
</dbReference>
<dbReference type="EMBL" id="BMJS01000048">
    <property type="protein sequence ID" value="GGG07070.1"/>
    <property type="molecule type" value="Genomic_DNA"/>
</dbReference>
<dbReference type="PANTHER" id="PTHR35850:SF2">
    <property type="entry name" value="TYPE VI SECRETION SYSTEM CONTRACTILE SHEATH SMALL SUBUNIT"/>
    <property type="match status" value="1"/>
</dbReference>
<evidence type="ECO:0000256" key="1">
    <source>
        <dbReference type="SAM" id="MobiDB-lite"/>
    </source>
</evidence>
<dbReference type="OrthoDB" id="9789942at2"/>
<evidence type="ECO:0000313" key="2">
    <source>
        <dbReference type="EMBL" id="GGG07070.1"/>
    </source>
</evidence>